<reference evidence="2" key="1">
    <citation type="journal article" date="2007" name="Sex. Plant Reprod.">
        <title>Physical size of the S locus region defined by genetic recombination and genome sequencing in Ipomoea trifida, Convolvulaceae.</title>
        <authorList>
            <person name="Rahman M.H."/>
            <person name="Tsuchiya T."/>
            <person name="Suwabe K."/>
            <person name="Kohori J."/>
            <person name="Tomita R.N."/>
            <person name="Kagaya Y."/>
            <person name="Kobayashi I."/>
            <person name="Kakeda K."/>
            <person name="Kowyama Y."/>
        </authorList>
    </citation>
    <scope>NUCLEOTIDE SEQUENCE</scope>
</reference>
<protein>
    <submittedName>
        <fullName evidence="2">Uncharacterized protein</fullName>
    </submittedName>
</protein>
<proteinExistence type="predicted"/>
<feature type="region of interest" description="Disordered" evidence="1">
    <location>
        <begin position="13"/>
        <end position="36"/>
    </location>
</feature>
<name>A0A909_IPOTF</name>
<evidence type="ECO:0000256" key="1">
    <source>
        <dbReference type="SAM" id="MobiDB-lite"/>
    </source>
</evidence>
<dbReference type="AlphaFoldDB" id="A0A909"/>
<feature type="compositionally biased region" description="Basic and acidic residues" evidence="1">
    <location>
        <begin position="24"/>
        <end position="36"/>
    </location>
</feature>
<accession>A0A909</accession>
<dbReference type="EMBL" id="AB263748">
    <property type="protein sequence ID" value="BAF36314.1"/>
    <property type="molecule type" value="Genomic_DNA"/>
</dbReference>
<evidence type="ECO:0000313" key="2">
    <source>
        <dbReference type="EMBL" id="BAF36314.1"/>
    </source>
</evidence>
<sequence>MSCSFRGGWKEIGGKTGRSSRVSFSKDGKKGIQAEQAKETSNWKERFGLCNSYRNCPFSRWTPWWTRVHGRVHCDKCVQTSTSASVLMDARVDARVHCASTALCCTDFKLQRVKNWTQGWMRPGRASTARPRPLLAPTSISQGAAACLSLFFILLSEQQEQHMSSGVIQIPPNNHYLPCREKQQEQQHYYGAACLSLLHPSSLFIQ</sequence>
<organism evidence="2">
    <name type="scientific">Ipomoea trifida</name>
    <name type="common">Morning glory</name>
    <dbReference type="NCBI Taxonomy" id="35884"/>
    <lineage>
        <taxon>Eukaryota</taxon>
        <taxon>Viridiplantae</taxon>
        <taxon>Streptophyta</taxon>
        <taxon>Embryophyta</taxon>
        <taxon>Tracheophyta</taxon>
        <taxon>Spermatophyta</taxon>
        <taxon>Magnoliopsida</taxon>
        <taxon>eudicotyledons</taxon>
        <taxon>Gunneridae</taxon>
        <taxon>Pentapetalae</taxon>
        <taxon>asterids</taxon>
        <taxon>lamiids</taxon>
        <taxon>Solanales</taxon>
        <taxon>Convolvulaceae</taxon>
        <taxon>Ipomoeeae</taxon>
        <taxon>Ipomoea</taxon>
    </lineage>
</organism>